<proteinExistence type="predicted"/>
<dbReference type="EMBL" id="KE356560">
    <property type="protein sequence ID" value="ERG92848.1"/>
    <property type="molecule type" value="Genomic_DNA"/>
</dbReference>
<dbReference type="Proteomes" id="UP000030649">
    <property type="component" value="Unassembled WGS sequence"/>
</dbReference>
<organism evidence="2 3">
    <name type="scientific">Haloquadratum walsbyi J07HQW1</name>
    <dbReference type="NCBI Taxonomy" id="1238424"/>
    <lineage>
        <taxon>Archaea</taxon>
        <taxon>Methanobacteriati</taxon>
        <taxon>Methanobacteriota</taxon>
        <taxon>Stenosarchaea group</taxon>
        <taxon>Halobacteria</taxon>
        <taxon>Halobacteriales</taxon>
        <taxon>Haloferacaceae</taxon>
        <taxon>Haloquadratum</taxon>
    </lineage>
</organism>
<feature type="region of interest" description="Disordered" evidence="1">
    <location>
        <begin position="1"/>
        <end position="85"/>
    </location>
</feature>
<feature type="compositionally biased region" description="Basic and acidic residues" evidence="1">
    <location>
        <begin position="13"/>
        <end position="29"/>
    </location>
</feature>
<dbReference type="HOGENOM" id="CLU_2340098_0_0_2"/>
<reference evidence="2 3" key="1">
    <citation type="journal article" date="2013" name="PLoS ONE">
        <title>Assembly-driven community genomics of a hypersaline microbial ecosystem.</title>
        <authorList>
            <person name="Podell S."/>
            <person name="Ugalde J.A."/>
            <person name="Narasingarao P."/>
            <person name="Banfield J.F."/>
            <person name="Heidelberg K.B."/>
            <person name="Allen E.E."/>
        </authorList>
    </citation>
    <scope>NUCLEOTIDE SEQUENCE [LARGE SCALE GENOMIC DNA]</scope>
    <source>
        <strain evidence="3">J07HQW1</strain>
    </source>
</reference>
<protein>
    <submittedName>
        <fullName evidence="2">Uncharacterized protein</fullName>
    </submittedName>
</protein>
<feature type="compositionally biased region" description="Basic and acidic residues" evidence="1">
    <location>
        <begin position="72"/>
        <end position="82"/>
    </location>
</feature>
<sequence length="97" mass="10587">MSDGRDVTPTPGRARESGAESKSETKPDANPDADTDADADADASADTNRELYSEVTSQSSTDDDDFSTKMQTETRLRPRPIERTPISRLMPAVTRLI</sequence>
<evidence type="ECO:0000313" key="2">
    <source>
        <dbReference type="EMBL" id="ERG92848.1"/>
    </source>
</evidence>
<accession>U1N8K2</accession>
<name>U1N8K2_9EURY</name>
<evidence type="ECO:0000256" key="1">
    <source>
        <dbReference type="SAM" id="MobiDB-lite"/>
    </source>
</evidence>
<feature type="compositionally biased region" description="Acidic residues" evidence="1">
    <location>
        <begin position="31"/>
        <end position="43"/>
    </location>
</feature>
<gene>
    <name evidence="2" type="ORF">J07HQW1_02897</name>
</gene>
<dbReference type="STRING" id="1238424.J07HQW1_02897"/>
<dbReference type="AlphaFoldDB" id="U1N8K2"/>
<evidence type="ECO:0000313" key="3">
    <source>
        <dbReference type="Proteomes" id="UP000030649"/>
    </source>
</evidence>